<dbReference type="InterPro" id="IPR009003">
    <property type="entry name" value="Peptidase_S1_PA"/>
</dbReference>
<dbReference type="PANTHER" id="PTHR38469:SF1">
    <property type="entry name" value="PERIPLASMIC PEPTIDASE SUBFAMILY S1B"/>
    <property type="match status" value="1"/>
</dbReference>
<dbReference type="STRING" id="419005.HMPREF1860_00319"/>
<accession>A0A134BKD9</accession>
<keyword evidence="5 7" id="KW-0378">Hydrolase</keyword>
<comment type="similarity">
    <text evidence="1 7">Belongs to the peptidase S46 family.</text>
</comment>
<dbReference type="AlphaFoldDB" id="A0A134BKD9"/>
<evidence type="ECO:0000256" key="7">
    <source>
        <dbReference type="RuleBase" id="RU366067"/>
    </source>
</evidence>
<evidence type="ECO:0000256" key="1">
    <source>
        <dbReference type="ARBA" id="ARBA00010491"/>
    </source>
</evidence>
<dbReference type="SUPFAM" id="SSF50494">
    <property type="entry name" value="Trypsin-like serine proteases"/>
    <property type="match status" value="1"/>
</dbReference>
<evidence type="ECO:0000256" key="2">
    <source>
        <dbReference type="ARBA" id="ARBA00022438"/>
    </source>
</evidence>
<organism evidence="8">
    <name type="scientific">Prevotella amnii</name>
    <dbReference type="NCBI Taxonomy" id="419005"/>
    <lineage>
        <taxon>Bacteria</taxon>
        <taxon>Pseudomonadati</taxon>
        <taxon>Bacteroidota</taxon>
        <taxon>Bacteroidia</taxon>
        <taxon>Bacteroidales</taxon>
        <taxon>Prevotellaceae</taxon>
        <taxon>Prevotella</taxon>
    </lineage>
</organism>
<comment type="function">
    <text evidence="7">Catalyzes the removal of dipeptides from the N-terminus of oligopeptides.</text>
</comment>
<keyword evidence="4" id="KW-0732">Signal</keyword>
<dbReference type="PATRIC" id="fig|419005.5.peg.322"/>
<reference evidence="8 9" key="1">
    <citation type="submission" date="2016-01" db="EMBL/GenBank/DDBJ databases">
        <authorList>
            <person name="Oliw E.H."/>
        </authorList>
    </citation>
    <scope>NUCLEOTIDE SEQUENCE [LARGE SCALE GENOMIC DNA]</scope>
    <source>
        <strain evidence="8 9">DNF00307</strain>
    </source>
</reference>
<evidence type="ECO:0000256" key="5">
    <source>
        <dbReference type="ARBA" id="ARBA00022801"/>
    </source>
</evidence>
<keyword evidence="6 7" id="KW-0720">Serine protease</keyword>
<comment type="caution">
    <text evidence="8">The sequence shown here is derived from an EMBL/GenBank/DDBJ whole genome shotgun (WGS) entry which is preliminary data.</text>
</comment>
<dbReference type="EMBL" id="LSDL01000017">
    <property type="protein sequence ID" value="KXB80403.1"/>
    <property type="molecule type" value="Genomic_DNA"/>
</dbReference>
<dbReference type="Pfam" id="PF10459">
    <property type="entry name" value="Peptidase_S46"/>
    <property type="match status" value="1"/>
</dbReference>
<dbReference type="EC" id="3.4.14.-" evidence="7"/>
<gene>
    <name evidence="8" type="ORF">HMPREF1860_00319</name>
</gene>
<dbReference type="Proteomes" id="UP000070531">
    <property type="component" value="Unassembled WGS sequence"/>
</dbReference>
<evidence type="ECO:0000313" key="9">
    <source>
        <dbReference type="Proteomes" id="UP000070531"/>
    </source>
</evidence>
<proteinExistence type="inferred from homology"/>
<evidence type="ECO:0000256" key="6">
    <source>
        <dbReference type="ARBA" id="ARBA00022825"/>
    </source>
</evidence>
<sequence>MICLKELYKKLNINSTFFKSIKLIKVYMKKLFLLVAGLLSLGSVHADEGMWTLYNLPQPVFQAMQSEGFTLPQNMIYGAPNAISNNVVNFSGFCSGVVVSPDGLVLTNHHCGFSAINAHSTVEHDYMIDGFYAKDFSEELPNENMFVSFMKNQEDITSKVNSLTSGKNIKKLDAIIDSLTNVMTDSVKKIDKSLHVEIDPFYEGNKFFATTYQVFNDLRLVFTVPKSMGKFGGETDNWMWPRQTCDFSVFRIYADPKTNGPAKYSKDNVPYHPSSWAPVSMQGYQDKSFAMTVGYPGSTNRYLSSYGIQQRRDIENAARIYSRNIKLAIMKKYMDADENTRIQYEDKYVGSANYWKNSMGMNKCIDSIGLIRQKLQYEEKIQKWLKDKKTQDEATNVDFAKLSQLYTKVAAPAKAYIYWLESFWRTSEFFIRATNIYREKGMKHIGTKGTKDFYYFFNDNSKEWNINLDKEMTAAMLKNYADQVPGEYQPKFLKDIKIKFGDDYKKYTEWLYKKSKLMIEGTKFYPNSKMLKKDPGYIVGKQLFDMFRKINIQVGSDKEAIALQEKKLCQAKVEMEMDMPHYSDANFTMRLSYGQVGGYQLGSWDSNYYTTAESIVEKMKRGDQVEEYKTEPIMMDLMSRKDFGKYADKTTGKMQLCFLTNNDITGGNSGSAIFNGKGQVIGLAFDGNWDSLSSDINFDRNLARCIGVDIRYVLYLMDKWGHADRLLKEINAQ</sequence>
<dbReference type="GO" id="GO:0070009">
    <property type="term" value="F:serine-type aminopeptidase activity"/>
    <property type="evidence" value="ECO:0007669"/>
    <property type="project" value="UniProtKB-UniRule"/>
</dbReference>
<evidence type="ECO:0000313" key="8">
    <source>
        <dbReference type="EMBL" id="KXB80403.1"/>
    </source>
</evidence>
<protein>
    <recommendedName>
        <fullName evidence="7">Dipeptidyl-peptidase</fullName>
        <ecNumber evidence="7">3.4.14.-</ecNumber>
    </recommendedName>
</protein>
<dbReference type="Gene3D" id="2.40.10.10">
    <property type="entry name" value="Trypsin-like serine proteases"/>
    <property type="match status" value="1"/>
</dbReference>
<keyword evidence="3 7" id="KW-0645">Protease</keyword>
<dbReference type="GO" id="GO:0006508">
    <property type="term" value="P:proteolysis"/>
    <property type="evidence" value="ECO:0007669"/>
    <property type="project" value="UniProtKB-KW"/>
</dbReference>
<dbReference type="InterPro" id="IPR019500">
    <property type="entry name" value="Pep_S46"/>
</dbReference>
<evidence type="ECO:0000256" key="4">
    <source>
        <dbReference type="ARBA" id="ARBA00022729"/>
    </source>
</evidence>
<dbReference type="PANTHER" id="PTHR38469">
    <property type="entry name" value="PERIPLASMIC PEPTIDASE SUBFAMILY S1B"/>
    <property type="match status" value="1"/>
</dbReference>
<keyword evidence="2 7" id="KW-0031">Aminopeptidase</keyword>
<name>A0A134BKD9_9BACT</name>
<dbReference type="InterPro" id="IPR043504">
    <property type="entry name" value="Peptidase_S1_PA_chymotrypsin"/>
</dbReference>
<evidence type="ECO:0000256" key="3">
    <source>
        <dbReference type="ARBA" id="ARBA00022670"/>
    </source>
</evidence>
<dbReference type="GO" id="GO:0008239">
    <property type="term" value="F:dipeptidyl-peptidase activity"/>
    <property type="evidence" value="ECO:0007669"/>
    <property type="project" value="UniProtKB-UniRule"/>
</dbReference>
<dbReference type="GO" id="GO:0043171">
    <property type="term" value="P:peptide catabolic process"/>
    <property type="evidence" value="ECO:0007669"/>
    <property type="project" value="UniProtKB-UniRule"/>
</dbReference>